<dbReference type="RefSeq" id="WP_092949297.1">
    <property type="nucleotide sequence ID" value="NZ_FOMQ01000001.1"/>
</dbReference>
<name>A0A1I1RVK0_9BURK</name>
<keyword evidence="2" id="KW-1185">Reference proteome</keyword>
<accession>A0A1I1RVK0</accession>
<gene>
    <name evidence="1" type="ORF">SAMN04489710_101419</name>
</gene>
<dbReference type="OrthoDB" id="8898236at2"/>
<dbReference type="Proteomes" id="UP000199517">
    <property type="component" value="Unassembled WGS sequence"/>
</dbReference>
<organism evidence="1 2">
    <name type="scientific">Paracidovorax konjaci</name>
    <dbReference type="NCBI Taxonomy" id="32040"/>
    <lineage>
        <taxon>Bacteria</taxon>
        <taxon>Pseudomonadati</taxon>
        <taxon>Pseudomonadota</taxon>
        <taxon>Betaproteobacteria</taxon>
        <taxon>Burkholderiales</taxon>
        <taxon>Comamonadaceae</taxon>
        <taxon>Paracidovorax</taxon>
    </lineage>
</organism>
<evidence type="ECO:0000313" key="2">
    <source>
        <dbReference type="Proteomes" id="UP000199517"/>
    </source>
</evidence>
<sequence length="173" mass="19438">MDVSDGLAGSAPAPLPHGRFEGRSAFAAGVRAALACAAREGWQELVLCDFDFHDWPLGEREVEASLQAWAGRGRRLTLLAAGYDEVVRRHARFVQWRTTWDHIVQCRKAPVTDRLELPSVLWSDRWVLQRLDPQRCTGVAGSEPERRLLVREALDEWLLRRSAPAFPATTLGL</sequence>
<dbReference type="STRING" id="32040.SAMN04489710_101419"/>
<dbReference type="EMBL" id="FOMQ01000001">
    <property type="protein sequence ID" value="SFD38366.1"/>
    <property type="molecule type" value="Genomic_DNA"/>
</dbReference>
<dbReference type="AlphaFoldDB" id="A0A1I1RVK0"/>
<proteinExistence type="predicted"/>
<protein>
    <submittedName>
        <fullName evidence="1">Uncharacterized protein</fullName>
    </submittedName>
</protein>
<reference evidence="2" key="1">
    <citation type="submission" date="2016-10" db="EMBL/GenBank/DDBJ databases">
        <authorList>
            <person name="Varghese N."/>
            <person name="Submissions S."/>
        </authorList>
    </citation>
    <scope>NUCLEOTIDE SEQUENCE [LARGE SCALE GENOMIC DNA]</scope>
    <source>
        <strain evidence="2">DSM 7481</strain>
    </source>
</reference>
<evidence type="ECO:0000313" key="1">
    <source>
        <dbReference type="EMBL" id="SFD38366.1"/>
    </source>
</evidence>